<protein>
    <submittedName>
        <fullName evidence="2">Uncharacterized protein</fullName>
    </submittedName>
</protein>
<gene>
    <name evidence="2" type="ORF">CHUV0807_0420</name>
</gene>
<reference evidence="3" key="1">
    <citation type="submission" date="2016-04" db="EMBL/GenBank/DDBJ databases">
        <authorList>
            <person name="Tagini F."/>
        </authorList>
    </citation>
    <scope>NUCLEOTIDE SEQUENCE [LARGE SCALE GENOMIC DNA]</scope>
    <source>
        <strain evidence="3">CHUV0807</strain>
    </source>
</reference>
<feature type="transmembrane region" description="Helical" evidence="1">
    <location>
        <begin position="182"/>
        <end position="204"/>
    </location>
</feature>
<evidence type="ECO:0000313" key="3">
    <source>
        <dbReference type="Proteomes" id="UP000190837"/>
    </source>
</evidence>
<organism evidence="2 3">
    <name type="scientific">Cardiobacterium hominis</name>
    <dbReference type="NCBI Taxonomy" id="2718"/>
    <lineage>
        <taxon>Bacteria</taxon>
        <taxon>Pseudomonadati</taxon>
        <taxon>Pseudomonadota</taxon>
        <taxon>Gammaproteobacteria</taxon>
        <taxon>Cardiobacteriales</taxon>
        <taxon>Cardiobacteriaceae</taxon>
        <taxon>Cardiobacterium</taxon>
    </lineage>
</organism>
<sequence>MTLTLPRRFLPFLFALAVSIALALSACQLLRENPHSFGAAFTALFAIVLALVALWWALRQARYMLRPESLHLDRHGLHIRHHAVAWRTLHLRPADILELRHDGATLTLNWRDSETTHHATLRLQRACYSDVSGKTRRGQAAVALLVARLGQQLPSPAAPARPSQPFHYQWQFAHNNSDSDDIGCMLIVFVFPLLAVCAWLAVFLNSALQRANVPGSMLITTAVTLLGLCGIMLGLNNLWLRHDSRPAPTLLLDRDGVHYQNGRETLCIPWANISLVETRQNAQEDGSWRCAVYLYWQAHAKAAALRHYSIDTSRPTEPQGDCRDLTRQIAQLIRVYSPNFGKARG</sequence>
<dbReference type="AlphaFoldDB" id="A0A1C3HNV1"/>
<dbReference type="Proteomes" id="UP000190837">
    <property type="component" value="Unassembled WGS sequence"/>
</dbReference>
<evidence type="ECO:0000313" key="2">
    <source>
        <dbReference type="EMBL" id="SAY63063.1"/>
    </source>
</evidence>
<proteinExistence type="predicted"/>
<keyword evidence="1" id="KW-0812">Transmembrane</keyword>
<dbReference type="EMBL" id="FKLO01000018">
    <property type="protein sequence ID" value="SAY63063.1"/>
    <property type="molecule type" value="Genomic_DNA"/>
</dbReference>
<name>A0A1C3HNV1_9GAMM</name>
<keyword evidence="1" id="KW-0472">Membrane</keyword>
<keyword evidence="1" id="KW-1133">Transmembrane helix</keyword>
<accession>A0A1C3HNV1</accession>
<evidence type="ECO:0000256" key="1">
    <source>
        <dbReference type="SAM" id="Phobius"/>
    </source>
</evidence>
<feature type="transmembrane region" description="Helical" evidence="1">
    <location>
        <begin position="35"/>
        <end position="58"/>
    </location>
</feature>
<dbReference type="RefSeq" id="WP_079539345.1">
    <property type="nucleotide sequence ID" value="NZ_FKLO01000018.1"/>
</dbReference>
<dbReference type="PROSITE" id="PS51257">
    <property type="entry name" value="PROKAR_LIPOPROTEIN"/>
    <property type="match status" value="1"/>
</dbReference>
<feature type="transmembrane region" description="Helical" evidence="1">
    <location>
        <begin position="216"/>
        <end position="235"/>
    </location>
</feature>